<organism evidence="3 4">
    <name type="scientific">Limnofasciculus baicalensis BBK-W-15</name>
    <dbReference type="NCBI Taxonomy" id="2699891"/>
    <lineage>
        <taxon>Bacteria</taxon>
        <taxon>Bacillati</taxon>
        <taxon>Cyanobacteriota</taxon>
        <taxon>Cyanophyceae</taxon>
        <taxon>Coleofasciculales</taxon>
        <taxon>Coleofasciculaceae</taxon>
        <taxon>Limnofasciculus</taxon>
        <taxon>Limnofasciculus baicalensis</taxon>
    </lineage>
</organism>
<dbReference type="CDD" id="cd03801">
    <property type="entry name" value="GT4_PimA-like"/>
    <property type="match status" value="1"/>
</dbReference>
<evidence type="ECO:0000259" key="2">
    <source>
        <dbReference type="Pfam" id="PF00534"/>
    </source>
</evidence>
<proteinExistence type="predicted"/>
<dbReference type="GO" id="GO:0016757">
    <property type="term" value="F:glycosyltransferase activity"/>
    <property type="evidence" value="ECO:0007669"/>
    <property type="project" value="InterPro"/>
</dbReference>
<dbReference type="AlphaFoldDB" id="A0AAE3KLY7"/>
<keyword evidence="4" id="KW-1185">Reference proteome</keyword>
<evidence type="ECO:0000313" key="4">
    <source>
        <dbReference type="Proteomes" id="UP001204953"/>
    </source>
</evidence>
<evidence type="ECO:0000313" key="3">
    <source>
        <dbReference type="EMBL" id="MCP2728624.1"/>
    </source>
</evidence>
<dbReference type="PANTHER" id="PTHR46401">
    <property type="entry name" value="GLYCOSYLTRANSFERASE WBBK-RELATED"/>
    <property type="match status" value="1"/>
</dbReference>
<dbReference type="Proteomes" id="UP001204953">
    <property type="component" value="Unassembled WGS sequence"/>
</dbReference>
<keyword evidence="1" id="KW-0808">Transferase</keyword>
<comment type="caution">
    <text evidence="3">The sequence shown here is derived from an EMBL/GenBank/DDBJ whole genome shotgun (WGS) entry which is preliminary data.</text>
</comment>
<evidence type="ECO:0000256" key="1">
    <source>
        <dbReference type="ARBA" id="ARBA00022679"/>
    </source>
</evidence>
<dbReference type="RefSeq" id="WP_254011419.1">
    <property type="nucleotide sequence ID" value="NZ_JAMZMM010000065.1"/>
</dbReference>
<dbReference type="SUPFAM" id="SSF53756">
    <property type="entry name" value="UDP-Glycosyltransferase/glycogen phosphorylase"/>
    <property type="match status" value="1"/>
</dbReference>
<dbReference type="EMBL" id="JAMZMM010000065">
    <property type="protein sequence ID" value="MCP2728624.1"/>
    <property type="molecule type" value="Genomic_DNA"/>
</dbReference>
<name>A0AAE3KLY7_9CYAN</name>
<dbReference type="Gene3D" id="3.40.50.2000">
    <property type="entry name" value="Glycogen Phosphorylase B"/>
    <property type="match status" value="2"/>
</dbReference>
<dbReference type="GO" id="GO:0009103">
    <property type="term" value="P:lipopolysaccharide biosynthetic process"/>
    <property type="evidence" value="ECO:0007669"/>
    <property type="project" value="TreeGrafter"/>
</dbReference>
<accession>A0AAE3KLY7</accession>
<protein>
    <submittedName>
        <fullName evidence="3">Glycosyltransferase family 4 protein</fullName>
    </submittedName>
</protein>
<dbReference type="Pfam" id="PF00534">
    <property type="entry name" value="Glycos_transf_1"/>
    <property type="match status" value="1"/>
</dbReference>
<gene>
    <name evidence="3" type="ORF">NJ959_09090</name>
</gene>
<dbReference type="PANTHER" id="PTHR46401:SF2">
    <property type="entry name" value="GLYCOSYLTRANSFERASE WBBK-RELATED"/>
    <property type="match status" value="1"/>
</dbReference>
<feature type="domain" description="Glycosyl transferase family 1" evidence="2">
    <location>
        <begin position="183"/>
        <end position="339"/>
    </location>
</feature>
<dbReference type="InterPro" id="IPR001296">
    <property type="entry name" value="Glyco_trans_1"/>
</dbReference>
<sequence length="365" mass="41789">MKVIFINNYGMDWAWEQWKKKEYPGHHLWGVTHFEQYGIDLEILPHSKYTILKKISSKIKILGDLDQELRIIFAYKKYDIVYSGHYFNTLLIAFLRSIGIFKKPVVAVSFQTFRKNLWSTIFFKVMVNGYDKLLCLNSVIRDQLRNDFAISEDKLEILEWGMDLSFYQNIGDSDTAANKEDSDTGFILSAGKSDRDYNTLVKAFSSINHSLKIYCSGNSAPTISDFPSNIKIKSEHPKAANVLSFSEMEAEYNKAYAVAIPLKITPKTLRNPIGLTSLLNAMVLGKAVVITRHRQIDIDIEKEGIGIWVEPGDVKGWQEAISYLFEHPSETKEMGKRGRLLCETKYNIEKFSEGLAKILKDVVKE</sequence>
<reference evidence="3" key="1">
    <citation type="submission" date="2022-06" db="EMBL/GenBank/DDBJ databases">
        <title>New cyanobacteria of genus Symplocastrum in benthos of Lake Baikal.</title>
        <authorList>
            <person name="Sorokovikova E."/>
            <person name="Tikhonova I."/>
            <person name="Krasnopeev A."/>
            <person name="Evseev P."/>
            <person name="Gladkikh A."/>
            <person name="Belykh O."/>
        </authorList>
    </citation>
    <scope>NUCLEOTIDE SEQUENCE</scope>
    <source>
        <strain evidence="3">BBK-W-15</strain>
    </source>
</reference>